<keyword evidence="4" id="KW-1185">Reference proteome</keyword>
<dbReference type="EMBL" id="JAFNJU010000001">
    <property type="protein sequence ID" value="MBO1263689.1"/>
    <property type="molecule type" value="Genomic_DNA"/>
</dbReference>
<evidence type="ECO:0000259" key="2">
    <source>
        <dbReference type="Pfam" id="PF02481"/>
    </source>
</evidence>
<dbReference type="Pfam" id="PF02481">
    <property type="entry name" value="DNA_processg_A"/>
    <property type="match status" value="1"/>
</dbReference>
<dbReference type="Proteomes" id="UP000664218">
    <property type="component" value="Unassembled WGS sequence"/>
</dbReference>
<evidence type="ECO:0000313" key="4">
    <source>
        <dbReference type="Proteomes" id="UP000664218"/>
    </source>
</evidence>
<dbReference type="PANTHER" id="PTHR43022">
    <property type="entry name" value="PROTEIN SMF"/>
    <property type="match status" value="1"/>
</dbReference>
<dbReference type="PANTHER" id="PTHR43022:SF1">
    <property type="entry name" value="PROTEIN SMF"/>
    <property type="match status" value="1"/>
</dbReference>
<dbReference type="InterPro" id="IPR057666">
    <property type="entry name" value="DrpA_SLOG"/>
</dbReference>
<feature type="domain" description="Smf/DprA SLOG" evidence="2">
    <location>
        <begin position="57"/>
        <end position="263"/>
    </location>
</feature>
<accession>A0A939H744</accession>
<comment type="similarity">
    <text evidence="1">Belongs to the DprA/Smf family.</text>
</comment>
<dbReference type="NCBIfam" id="TIGR00732">
    <property type="entry name" value="dprA"/>
    <property type="match status" value="1"/>
</dbReference>
<dbReference type="SUPFAM" id="SSF102405">
    <property type="entry name" value="MCP/YpsA-like"/>
    <property type="match status" value="1"/>
</dbReference>
<protein>
    <submittedName>
        <fullName evidence="3">DNA-processing protein DprA</fullName>
    </submittedName>
</protein>
<dbReference type="InterPro" id="IPR003488">
    <property type="entry name" value="DprA"/>
</dbReference>
<organism evidence="3 4">
    <name type="scientific">Proteiniclasticum aestuarii</name>
    <dbReference type="NCBI Taxonomy" id="2817862"/>
    <lineage>
        <taxon>Bacteria</taxon>
        <taxon>Bacillati</taxon>
        <taxon>Bacillota</taxon>
        <taxon>Clostridia</taxon>
        <taxon>Eubacteriales</taxon>
        <taxon>Clostridiaceae</taxon>
        <taxon>Proteiniclasticum</taxon>
    </lineage>
</organism>
<gene>
    <name evidence="3" type="primary">dprA</name>
    <name evidence="3" type="ORF">J3A84_01360</name>
</gene>
<dbReference type="RefSeq" id="WP_207598197.1">
    <property type="nucleotide sequence ID" value="NZ_JAFNJU010000001.1"/>
</dbReference>
<dbReference type="GO" id="GO:0009294">
    <property type="term" value="P:DNA-mediated transformation"/>
    <property type="evidence" value="ECO:0007669"/>
    <property type="project" value="InterPro"/>
</dbReference>
<evidence type="ECO:0000256" key="1">
    <source>
        <dbReference type="ARBA" id="ARBA00006525"/>
    </source>
</evidence>
<name>A0A939H744_9CLOT</name>
<sequence>MCNKIMYESINREIRLMAAFHACEYKICHRSMMMNRRSYDAKEKRIIAKMADENRRYTLIGDEDYPEKLYDMEWPPLALYYEGDLKLLRRPSIGIVGARNCSGYGRRVTMDLARSFARTGFVIISGGARGIDTAAHKTVLDEDGKTVCVLGCGLDISYPGENKDMFSRIRQEGLLLSEYPRGFSPKKWTFPMRNRIIAALSDEIIVTEAAKKSGSLHTASYGEELNRPVHAIPHEMYFEGGSGTNLLIEMGGHIIISKENILGDLLMKNPDVLLWRIRDLNLMDFNPTMDELEKIFSLSRIKEPYWKEALGKALNRHFP</sequence>
<proteinExistence type="inferred from homology"/>
<reference evidence="3" key="1">
    <citation type="submission" date="2021-03" db="EMBL/GenBank/DDBJ databases">
        <title>Proteiniclasticum marinus sp. nov., isolated from tidal flat sediment.</title>
        <authorList>
            <person name="Namirimu T."/>
            <person name="Yang J.-A."/>
            <person name="Yang S.-H."/>
            <person name="Kim Y.-J."/>
            <person name="Kwon K.K."/>
        </authorList>
    </citation>
    <scope>NUCLEOTIDE SEQUENCE</scope>
    <source>
        <strain evidence="3">SCR006</strain>
    </source>
</reference>
<comment type="caution">
    <text evidence="3">The sequence shown here is derived from an EMBL/GenBank/DDBJ whole genome shotgun (WGS) entry which is preliminary data.</text>
</comment>
<evidence type="ECO:0000313" key="3">
    <source>
        <dbReference type="EMBL" id="MBO1263689.1"/>
    </source>
</evidence>
<dbReference type="AlphaFoldDB" id="A0A939H744"/>
<dbReference type="Gene3D" id="3.40.50.450">
    <property type="match status" value="1"/>
</dbReference>